<name>A0A8S2ETK9_9BILA</name>
<accession>A0A8S2ETK9</accession>
<dbReference type="EMBL" id="CAJNOK010019799">
    <property type="protein sequence ID" value="CAF1305899.1"/>
    <property type="molecule type" value="Genomic_DNA"/>
</dbReference>
<dbReference type="Proteomes" id="UP000677228">
    <property type="component" value="Unassembled WGS sequence"/>
</dbReference>
<dbReference type="PANTHER" id="PTHR10241">
    <property type="entry name" value="LETHAL 2 GIANT LARVAE PROTEIN"/>
    <property type="match status" value="1"/>
</dbReference>
<dbReference type="Gene3D" id="2.130.10.10">
    <property type="entry name" value="YVTN repeat-like/Quinoprotein amine dehydrogenase"/>
    <property type="match status" value="1"/>
</dbReference>
<dbReference type="InterPro" id="IPR036322">
    <property type="entry name" value="WD40_repeat_dom_sf"/>
</dbReference>
<dbReference type="GO" id="GO:0006887">
    <property type="term" value="P:exocytosis"/>
    <property type="evidence" value="ECO:0007669"/>
    <property type="project" value="TreeGrafter"/>
</dbReference>
<gene>
    <name evidence="1" type="ORF">OVA965_LOCUS28758</name>
    <name evidence="2" type="ORF">TMI583_LOCUS29525</name>
</gene>
<evidence type="ECO:0000313" key="1">
    <source>
        <dbReference type="EMBL" id="CAF1305899.1"/>
    </source>
</evidence>
<reference evidence="1" key="1">
    <citation type="submission" date="2021-02" db="EMBL/GenBank/DDBJ databases">
        <authorList>
            <person name="Nowell W R."/>
        </authorList>
    </citation>
    <scope>NUCLEOTIDE SEQUENCE</scope>
</reference>
<dbReference type="AlphaFoldDB" id="A0A8S2ETK9"/>
<dbReference type="SUPFAM" id="SSF50978">
    <property type="entry name" value="WD40 repeat-like"/>
    <property type="match status" value="1"/>
</dbReference>
<organism evidence="1 3">
    <name type="scientific">Didymodactylos carnosus</name>
    <dbReference type="NCBI Taxonomy" id="1234261"/>
    <lineage>
        <taxon>Eukaryota</taxon>
        <taxon>Metazoa</taxon>
        <taxon>Spiralia</taxon>
        <taxon>Gnathifera</taxon>
        <taxon>Rotifera</taxon>
        <taxon>Eurotatoria</taxon>
        <taxon>Bdelloidea</taxon>
        <taxon>Philodinida</taxon>
        <taxon>Philodinidae</taxon>
        <taxon>Didymodactylos</taxon>
    </lineage>
</organism>
<dbReference type="GO" id="GO:0005096">
    <property type="term" value="F:GTPase activator activity"/>
    <property type="evidence" value="ECO:0007669"/>
    <property type="project" value="TreeGrafter"/>
</dbReference>
<dbReference type="Proteomes" id="UP000682733">
    <property type="component" value="Unassembled WGS sequence"/>
</dbReference>
<proteinExistence type="predicted"/>
<dbReference type="GO" id="GO:0006893">
    <property type="term" value="P:Golgi to plasma membrane transport"/>
    <property type="evidence" value="ECO:0007669"/>
    <property type="project" value="TreeGrafter"/>
</dbReference>
<dbReference type="InterPro" id="IPR015943">
    <property type="entry name" value="WD40/YVTN_repeat-like_dom_sf"/>
</dbReference>
<dbReference type="GO" id="GO:0005886">
    <property type="term" value="C:plasma membrane"/>
    <property type="evidence" value="ECO:0007669"/>
    <property type="project" value="TreeGrafter"/>
</dbReference>
<sequence length="159" mass="18141">MSSRIKLPFKLGDSKKTEVEINEQLRREDFSLSEIVRYGFPYKPTTLAYDPVQKLLAIGTKTGTIKMYAVTLFLKLDNSNQSLHFFSYGGAFVECSLPHPTEVEIVQLVFRINEGALISACRDNIIHLWSLRQKKPVIANSLRFVKEKHNLLGLKSELI</sequence>
<evidence type="ECO:0000313" key="3">
    <source>
        <dbReference type="Proteomes" id="UP000677228"/>
    </source>
</evidence>
<protein>
    <submittedName>
        <fullName evidence="1">Uncharacterized protein</fullName>
    </submittedName>
</protein>
<comment type="caution">
    <text evidence="1">The sequence shown here is derived from an EMBL/GenBank/DDBJ whole genome shotgun (WGS) entry which is preliminary data.</text>
</comment>
<dbReference type="PANTHER" id="PTHR10241:SF25">
    <property type="entry name" value="TOMOSYN, ISOFORM C"/>
    <property type="match status" value="1"/>
</dbReference>
<dbReference type="EMBL" id="CAJOBA010041388">
    <property type="protein sequence ID" value="CAF4113205.1"/>
    <property type="molecule type" value="Genomic_DNA"/>
</dbReference>
<dbReference type="GO" id="GO:0019905">
    <property type="term" value="F:syntaxin binding"/>
    <property type="evidence" value="ECO:0007669"/>
    <property type="project" value="TreeGrafter"/>
</dbReference>
<dbReference type="GO" id="GO:0031201">
    <property type="term" value="C:SNARE complex"/>
    <property type="evidence" value="ECO:0007669"/>
    <property type="project" value="TreeGrafter"/>
</dbReference>
<evidence type="ECO:0000313" key="2">
    <source>
        <dbReference type="EMBL" id="CAF4113205.1"/>
    </source>
</evidence>
<dbReference type="GO" id="GO:0045159">
    <property type="term" value="F:myosin II binding"/>
    <property type="evidence" value="ECO:0007669"/>
    <property type="project" value="TreeGrafter"/>
</dbReference>